<feature type="compositionally biased region" description="Low complexity" evidence="4">
    <location>
        <begin position="71"/>
        <end position="91"/>
    </location>
</feature>
<accession>A0A1Y2F1F6</accession>
<feature type="region of interest" description="Disordered" evidence="4">
    <location>
        <begin position="213"/>
        <end position="250"/>
    </location>
</feature>
<feature type="region of interest" description="Disordered" evidence="4">
    <location>
        <begin position="1493"/>
        <end position="1547"/>
    </location>
</feature>
<evidence type="ECO:0000256" key="2">
    <source>
        <dbReference type="ARBA" id="ARBA00022490"/>
    </source>
</evidence>
<dbReference type="STRING" id="56484.A0A1Y2F1F6"/>
<dbReference type="GO" id="GO:0005815">
    <property type="term" value="C:microtubule organizing center"/>
    <property type="evidence" value="ECO:0007669"/>
    <property type="project" value="InterPro"/>
</dbReference>
<feature type="compositionally biased region" description="Polar residues" evidence="4">
    <location>
        <begin position="54"/>
        <end position="67"/>
    </location>
</feature>
<feature type="compositionally biased region" description="Polar residues" evidence="4">
    <location>
        <begin position="1529"/>
        <end position="1540"/>
    </location>
</feature>
<organism evidence="6 7">
    <name type="scientific">Protomyces lactucae-debilis</name>
    <dbReference type="NCBI Taxonomy" id="2754530"/>
    <lineage>
        <taxon>Eukaryota</taxon>
        <taxon>Fungi</taxon>
        <taxon>Dikarya</taxon>
        <taxon>Ascomycota</taxon>
        <taxon>Taphrinomycotina</taxon>
        <taxon>Taphrinomycetes</taxon>
        <taxon>Taphrinales</taxon>
        <taxon>Protomycetaceae</taxon>
        <taxon>Protomyces</taxon>
    </lineage>
</organism>
<evidence type="ECO:0000259" key="5">
    <source>
        <dbReference type="Pfam" id="PF07989"/>
    </source>
</evidence>
<dbReference type="EMBL" id="MCFI01000019">
    <property type="protein sequence ID" value="ORY77721.1"/>
    <property type="molecule type" value="Genomic_DNA"/>
</dbReference>
<feature type="compositionally biased region" description="Polar residues" evidence="4">
    <location>
        <begin position="1438"/>
        <end position="1454"/>
    </location>
</feature>
<feature type="compositionally biased region" description="Polar residues" evidence="4">
    <location>
        <begin position="26"/>
        <end position="45"/>
    </location>
</feature>
<feature type="compositionally biased region" description="Basic and acidic residues" evidence="4">
    <location>
        <begin position="1421"/>
        <end position="1432"/>
    </location>
</feature>
<feature type="region of interest" description="Disordered" evidence="4">
    <location>
        <begin position="1421"/>
        <end position="1454"/>
    </location>
</feature>
<feature type="coiled-coil region" evidence="3">
    <location>
        <begin position="1250"/>
        <end position="1294"/>
    </location>
</feature>
<name>A0A1Y2F1F6_PROLT</name>
<feature type="region of interest" description="Disordered" evidence="4">
    <location>
        <begin position="1"/>
        <end position="113"/>
    </location>
</feature>
<evidence type="ECO:0000313" key="6">
    <source>
        <dbReference type="EMBL" id="ORY77721.1"/>
    </source>
</evidence>
<feature type="compositionally biased region" description="Basic and acidic residues" evidence="4">
    <location>
        <begin position="426"/>
        <end position="441"/>
    </location>
</feature>
<sequence length="1547" mass="171496">MSKSLSADTTTVRASRQRDELDVPVASTQSDTSLTASDRVSTRSESVAIPESKTAVSTQHETSSRPVTSPARLSRSSESVMSAVSSTTSHPPHSHRKNSGASRATLDRANTSSSSIHEFGIDVGVGLPSIGQIQVQEPPMDIAQIKAAKAMEDSTVHEDAASDITEGQPVVSAIAPASAKKSAPMRRDRLSMGMSLPFMRNRVVSDQDVLFDAPRPTTVPSQLHQSINAEDTKTGEDPEKSDFGASNDSRHVAELSIPSLDIDDQDIEHQTSVGDHDESLEASTEVPDILSESLSYGRPGSHAGESYEAMSPVIMRDTHAKPEGHANMSLLELSSFVDQLNPQHDYEEEAPMSDERPEEPETIEQADAEPVEEELTSTTTKPAAKFPDASAKQQAFYSSSATYKCPVSSHSSSPATPSMNKNITIRKKEVKQSREAGKEASRPSTADSAADRTTASELKPTNDISFSFEPSFIGTEIESRPGTMEAKQMPRLDAVREAGSTQTPVQQRIAALQARHAQSSSPAPSKTDMGPESRLQMHRRPLSGVSDLSDDGTPGPVRKSGAMAHHLVDESNAYRSPAPNSSADSKAQAHRWETPAATKKYANEAPTDTAIAKRVEKFQIPAEQLQALQPSIEALRSETLMDRQTADRLTVKESSARIDSLQKENFGLKLKVMFLERHFSGEVDQDKTALRNESVRLGTIATDLVNKNRALERALKQATEQVSALELEKAKGNFALVKANGSTDTDTDTQQKLLAAEAHIDRLEAEEDAEIHDLKEDLADAREHVEALKTEVDTLRAHLDADERSQTSRSRGIASGEALRHRCLDLEDALDSMEQRHQRQMAFMEEELADKSDLLAECREKLEIAIEDLQQYDAQLEDADRLREAAVADVRTLYETERREYEMYIEDRHAEIDDLKQQMRSHNQDSYDARLADAVKPHEDAWRELSAQCSALEMALRDKQRIYDEDRFRLESDLAEATQRERDALEEGDELADELARLQEAHHALQGKYAEVDHELALRSTAASLPSALLNEELDALRTTVAALEKERQDLRMAQHTLENKVQETGDKNGALEVELESRRELLRNLQQDLEEARRRVPELQKQLADTRERFTALDIKCQAYETDLAEAHAAHDDATRDAELLRRQLMHGAQADANAEEANQALLKDLEKANAQWQDAQKDARQARAELAQLRRALQEFDGFTADGSVAEIVNAVFANQRAESGRLMQEVARLREAKETDAYARASQARSTEKAEKELAAVQRQAELSKANAEKAEQALRQREKELDNLNKAMRTQFDGQAKQQQSNDQQMKARDTLLEAMLSKLASVLEADQCQVPPATAEAPKPAQNFTKFKEGLFAAIQSLQQQKQLARGDHRQAESDARRKCARLEAQLREQSAALAKTEAKIQDMNLSLLEAKQQTEKLKADNDDMKGKRVRTATASRGNPSGTGADSVVASVTSHYPTSTMTEGSRTEMETVAILRLRLEAMAKELKRVQESKHEEHSADKKRLAEQKRENRQLREQIQLRLENGSTRPSSSMSESLKYIGL</sequence>
<reference evidence="6 7" key="1">
    <citation type="submission" date="2016-07" db="EMBL/GenBank/DDBJ databases">
        <title>Pervasive Adenine N6-methylation of Active Genes in Fungi.</title>
        <authorList>
            <consortium name="DOE Joint Genome Institute"/>
            <person name="Mondo S.J."/>
            <person name="Dannebaum R.O."/>
            <person name="Kuo R.C."/>
            <person name="Labutti K."/>
            <person name="Haridas S."/>
            <person name="Kuo A."/>
            <person name="Salamov A."/>
            <person name="Ahrendt S.R."/>
            <person name="Lipzen A."/>
            <person name="Sullivan W."/>
            <person name="Andreopoulos W.B."/>
            <person name="Clum A."/>
            <person name="Lindquist E."/>
            <person name="Daum C."/>
            <person name="Ramamoorthy G.K."/>
            <person name="Gryganskyi A."/>
            <person name="Culley D."/>
            <person name="Magnuson J.K."/>
            <person name="James T.Y."/>
            <person name="O'Malley M.A."/>
            <person name="Stajich J.E."/>
            <person name="Spatafora J.W."/>
            <person name="Visel A."/>
            <person name="Grigoriev I.V."/>
        </authorList>
    </citation>
    <scope>NUCLEOTIDE SEQUENCE [LARGE SCALE GENOMIC DNA]</scope>
    <source>
        <strain evidence="6 7">12-1054</strain>
    </source>
</reference>
<feature type="coiled-coil region" evidence="3">
    <location>
        <begin position="764"/>
        <end position="925"/>
    </location>
</feature>
<evidence type="ECO:0000313" key="7">
    <source>
        <dbReference type="Proteomes" id="UP000193685"/>
    </source>
</evidence>
<dbReference type="GeneID" id="63788123"/>
<feature type="coiled-coil region" evidence="3">
    <location>
        <begin position="974"/>
        <end position="1194"/>
    </location>
</feature>
<protein>
    <recommendedName>
        <fullName evidence="5">Centrosomin N-terminal motif 1 domain-containing protein</fullName>
    </recommendedName>
</protein>
<dbReference type="Pfam" id="PF07989">
    <property type="entry name" value="Cnn_1N"/>
    <property type="match status" value="1"/>
</dbReference>
<feature type="compositionally biased region" description="Low complexity" evidence="4">
    <location>
        <begin position="406"/>
        <end position="418"/>
    </location>
</feature>
<dbReference type="OMA" id="TAQWARF"/>
<feature type="compositionally biased region" description="Basic and acidic residues" evidence="4">
    <location>
        <begin position="230"/>
        <end position="250"/>
    </location>
</feature>
<evidence type="ECO:0000256" key="4">
    <source>
        <dbReference type="SAM" id="MobiDB-lite"/>
    </source>
</evidence>
<feature type="domain" description="Centrosomin N-terminal motif 1" evidence="5">
    <location>
        <begin position="650"/>
        <end position="722"/>
    </location>
</feature>
<dbReference type="RefSeq" id="XP_040723106.1">
    <property type="nucleotide sequence ID" value="XM_040871524.1"/>
</dbReference>
<dbReference type="OrthoDB" id="10255000at2759"/>
<dbReference type="InterPro" id="IPR012943">
    <property type="entry name" value="Cnn_1N"/>
</dbReference>
<feature type="compositionally biased region" description="Basic and acidic residues" evidence="4">
    <location>
        <begin position="1493"/>
        <end position="1520"/>
    </location>
</feature>
<feature type="compositionally biased region" description="Polar residues" evidence="4">
    <location>
        <begin position="218"/>
        <end position="229"/>
    </location>
</feature>
<feature type="region of interest" description="Disordered" evidence="4">
    <location>
        <begin position="332"/>
        <end position="605"/>
    </location>
</feature>
<keyword evidence="3" id="KW-0175">Coiled coil</keyword>
<feature type="compositionally biased region" description="Low complexity" evidence="4">
    <location>
        <begin position="444"/>
        <end position="456"/>
    </location>
</feature>
<keyword evidence="2" id="KW-0963">Cytoplasm</keyword>
<feature type="coiled-coil region" evidence="3">
    <location>
        <begin position="701"/>
        <end position="728"/>
    </location>
</feature>
<feature type="compositionally biased region" description="Polar residues" evidence="4">
    <location>
        <begin position="391"/>
        <end position="402"/>
    </location>
</feature>
<gene>
    <name evidence="6" type="ORF">BCR37DRAFT_394813</name>
</gene>
<keyword evidence="7" id="KW-1185">Reference proteome</keyword>
<proteinExistence type="predicted"/>
<comment type="caution">
    <text evidence="6">The sequence shown here is derived from an EMBL/GenBank/DDBJ whole genome shotgun (WGS) entry which is preliminary data.</text>
</comment>
<dbReference type="GO" id="GO:0005737">
    <property type="term" value="C:cytoplasm"/>
    <property type="evidence" value="ECO:0007669"/>
    <property type="project" value="UniProtKB-SubCell"/>
</dbReference>
<feature type="compositionally biased region" description="Acidic residues" evidence="4">
    <location>
        <begin position="346"/>
        <end position="375"/>
    </location>
</feature>
<feature type="compositionally biased region" description="Polar residues" evidence="4">
    <location>
        <begin position="1"/>
        <end position="14"/>
    </location>
</feature>
<dbReference type="Gene3D" id="1.10.287.1490">
    <property type="match status" value="1"/>
</dbReference>
<evidence type="ECO:0000256" key="3">
    <source>
        <dbReference type="SAM" id="Coils"/>
    </source>
</evidence>
<comment type="subcellular location">
    <subcellularLocation>
        <location evidence="1">Cytoplasm</location>
    </subcellularLocation>
</comment>
<dbReference type="Proteomes" id="UP000193685">
    <property type="component" value="Unassembled WGS sequence"/>
</dbReference>
<evidence type="ECO:0000256" key="1">
    <source>
        <dbReference type="ARBA" id="ARBA00004496"/>
    </source>
</evidence>